<dbReference type="EMBL" id="FWDM01000002">
    <property type="protein sequence ID" value="SLM09861.1"/>
    <property type="molecule type" value="Genomic_DNA"/>
</dbReference>
<evidence type="ECO:0000256" key="2">
    <source>
        <dbReference type="SAM" id="SignalP"/>
    </source>
</evidence>
<dbReference type="Pfam" id="PF13432">
    <property type="entry name" value="TPR_16"/>
    <property type="match status" value="1"/>
</dbReference>
<organism evidence="3">
    <name type="scientific">uncultured spirochete</name>
    <dbReference type="NCBI Taxonomy" id="156406"/>
    <lineage>
        <taxon>Bacteria</taxon>
        <taxon>Pseudomonadati</taxon>
        <taxon>Spirochaetota</taxon>
        <taxon>Spirochaetia</taxon>
        <taxon>Spirochaetales</taxon>
        <taxon>environmental samples</taxon>
    </lineage>
</organism>
<dbReference type="PROSITE" id="PS50005">
    <property type="entry name" value="TPR"/>
    <property type="match status" value="1"/>
</dbReference>
<gene>
    <name evidence="3" type="ORF">SPIROBIBN47_100091</name>
</gene>
<accession>A0A3P3XFE9</accession>
<evidence type="ECO:0000313" key="3">
    <source>
        <dbReference type="EMBL" id="SLM09861.1"/>
    </source>
</evidence>
<feature type="signal peptide" evidence="2">
    <location>
        <begin position="1"/>
        <end position="21"/>
    </location>
</feature>
<dbReference type="Gene3D" id="1.25.40.10">
    <property type="entry name" value="Tetratricopeptide repeat domain"/>
    <property type="match status" value="2"/>
</dbReference>
<feature type="repeat" description="TPR" evidence="1">
    <location>
        <begin position="101"/>
        <end position="134"/>
    </location>
</feature>
<sequence>MKKYILGLLLLLAGISLSLHAQGNDEIFAKFSSAFDLFKKENFQKAGSEFALLYETWSESSLASDSCFMAAQSYFNAGDYPTSYLYCVQFIQNYSDHPNIPDMKFQLGRIFFKTGRFKDAIIAFDDFLKAYPGSPLFASALFWKAESYYQLGDIARSFPLFNELKEKWPDSDKASLVSWRLNVMGLEAREAKFSRLMAYETEKAAQMEIGGMQKEALQEQQYIRVYYLLKTLRVRNELPGSSKLPLYVQYTPQNAPEVDSNLKSRLNKLNVLLEAKKRILELLLAKIDAYMREISP</sequence>
<feature type="chain" id="PRO_5018320069" evidence="2">
    <location>
        <begin position="22"/>
        <end position="296"/>
    </location>
</feature>
<proteinExistence type="predicted"/>
<dbReference type="SUPFAM" id="SSF48452">
    <property type="entry name" value="TPR-like"/>
    <property type="match status" value="1"/>
</dbReference>
<keyword evidence="1" id="KW-0802">TPR repeat</keyword>
<reference evidence="3" key="1">
    <citation type="submission" date="2017-02" db="EMBL/GenBank/DDBJ databases">
        <authorList>
            <person name="Regsiter A."/>
            <person name="William W."/>
        </authorList>
    </citation>
    <scope>NUCLEOTIDE SEQUENCE</scope>
    <source>
        <strain evidence="3">Bib</strain>
    </source>
</reference>
<dbReference type="InterPro" id="IPR019734">
    <property type="entry name" value="TPR_rpt"/>
</dbReference>
<evidence type="ECO:0000256" key="1">
    <source>
        <dbReference type="PROSITE-ProRule" id="PRU00339"/>
    </source>
</evidence>
<dbReference type="AlphaFoldDB" id="A0A3P3XFE9"/>
<name>A0A3P3XFE9_9SPIR</name>
<dbReference type="InterPro" id="IPR011990">
    <property type="entry name" value="TPR-like_helical_dom_sf"/>
</dbReference>
<keyword evidence="2" id="KW-0732">Signal</keyword>
<protein>
    <submittedName>
        <fullName evidence="3">Uncharacterized protein</fullName>
    </submittedName>
</protein>